<keyword evidence="3" id="KW-1185">Reference proteome</keyword>
<accession>A0ABW4ZXB4</accession>
<comment type="caution">
    <text evidence="2">The sequence shown here is derived from an EMBL/GenBank/DDBJ whole genome shotgun (WGS) entry which is preliminary data.</text>
</comment>
<dbReference type="Pfam" id="PF13614">
    <property type="entry name" value="AAA_31"/>
    <property type="match status" value="1"/>
</dbReference>
<dbReference type="Gene3D" id="3.40.50.300">
    <property type="entry name" value="P-loop containing nucleotide triphosphate hydrolases"/>
    <property type="match status" value="1"/>
</dbReference>
<name>A0ABW4ZXB4_9BACL</name>
<dbReference type="EMBL" id="JBHUIO010000005">
    <property type="protein sequence ID" value="MFD2170557.1"/>
    <property type="molecule type" value="Genomic_DNA"/>
</dbReference>
<protein>
    <submittedName>
        <fullName evidence="2">ParA family protein</fullName>
    </submittedName>
</protein>
<proteinExistence type="predicted"/>
<feature type="domain" description="AAA" evidence="1">
    <location>
        <begin position="4"/>
        <end position="190"/>
    </location>
</feature>
<dbReference type="PANTHER" id="PTHR13696:SF52">
    <property type="entry name" value="PARA FAMILY PROTEIN CT_582"/>
    <property type="match status" value="1"/>
</dbReference>
<dbReference type="CDD" id="cd02042">
    <property type="entry name" value="ParAB_family"/>
    <property type="match status" value="1"/>
</dbReference>
<dbReference type="InterPro" id="IPR025669">
    <property type="entry name" value="AAA_dom"/>
</dbReference>
<sequence>MSTSICFFNNKGGVGKTTLTCNVASYLALKHGKKVLLIDADPQCNATQYILSQETYEEILEEKKHHTIMDIINPIKGGGATINLDVQPIPGSDNRFGIDILAGHPRFSLFEDKLSKSWLDMNNDVGSLRITNWCYRLSNHFKDNYDVIIYDVGPSLGAINRTILIGCDFFITPMGCDTFSMMGVSNISEWLSAWVNLYSMNYKYISTNEEELVNQHHNDILNDLGSQCRFLGYTVQLYIPTRSTKKGIRPTKAFEAILEKIPNKVIGELSPFVPEKLSLSNLNLGQVPHLFSLVPMAQAANAPIFMLDSKDGLNGSQYSQQRAYISILKEIAANLLRNVEVGTQYEAL</sequence>
<dbReference type="InterPro" id="IPR050678">
    <property type="entry name" value="DNA_Partitioning_ATPase"/>
</dbReference>
<dbReference type="RefSeq" id="WP_386046587.1">
    <property type="nucleotide sequence ID" value="NZ_JBHUIO010000005.1"/>
</dbReference>
<dbReference type="Proteomes" id="UP001597343">
    <property type="component" value="Unassembled WGS sequence"/>
</dbReference>
<evidence type="ECO:0000313" key="2">
    <source>
        <dbReference type="EMBL" id="MFD2170557.1"/>
    </source>
</evidence>
<organism evidence="2 3">
    <name type="scientific">Tumebacillus lipolyticus</name>
    <dbReference type="NCBI Taxonomy" id="1280370"/>
    <lineage>
        <taxon>Bacteria</taxon>
        <taxon>Bacillati</taxon>
        <taxon>Bacillota</taxon>
        <taxon>Bacilli</taxon>
        <taxon>Bacillales</taxon>
        <taxon>Alicyclobacillaceae</taxon>
        <taxon>Tumebacillus</taxon>
    </lineage>
</organism>
<evidence type="ECO:0000259" key="1">
    <source>
        <dbReference type="Pfam" id="PF13614"/>
    </source>
</evidence>
<dbReference type="PANTHER" id="PTHR13696">
    <property type="entry name" value="P-LOOP CONTAINING NUCLEOSIDE TRIPHOSPHATE HYDROLASE"/>
    <property type="match status" value="1"/>
</dbReference>
<dbReference type="InterPro" id="IPR027417">
    <property type="entry name" value="P-loop_NTPase"/>
</dbReference>
<evidence type="ECO:0000313" key="3">
    <source>
        <dbReference type="Proteomes" id="UP001597343"/>
    </source>
</evidence>
<dbReference type="SUPFAM" id="SSF52540">
    <property type="entry name" value="P-loop containing nucleoside triphosphate hydrolases"/>
    <property type="match status" value="1"/>
</dbReference>
<reference evidence="3" key="1">
    <citation type="journal article" date="2019" name="Int. J. Syst. Evol. Microbiol.">
        <title>The Global Catalogue of Microorganisms (GCM) 10K type strain sequencing project: providing services to taxonomists for standard genome sequencing and annotation.</title>
        <authorList>
            <consortium name="The Broad Institute Genomics Platform"/>
            <consortium name="The Broad Institute Genome Sequencing Center for Infectious Disease"/>
            <person name="Wu L."/>
            <person name="Ma J."/>
        </authorList>
    </citation>
    <scope>NUCLEOTIDE SEQUENCE [LARGE SCALE GENOMIC DNA]</scope>
    <source>
        <strain evidence="3">CGMCC 1.13574</strain>
    </source>
</reference>
<gene>
    <name evidence="2" type="ORF">ACFSOY_11150</name>
</gene>